<comment type="caution">
    <text evidence="2">The sequence shown here is derived from an EMBL/GenBank/DDBJ whole genome shotgun (WGS) entry which is preliminary data.</text>
</comment>
<dbReference type="Gene3D" id="2.60.120.200">
    <property type="match status" value="1"/>
</dbReference>
<feature type="non-terminal residue" evidence="2">
    <location>
        <position position="755"/>
    </location>
</feature>
<feature type="domain" description="DUF2341" evidence="1">
    <location>
        <begin position="80"/>
        <end position="145"/>
    </location>
</feature>
<dbReference type="InterPro" id="IPR013320">
    <property type="entry name" value="ConA-like_dom_sf"/>
</dbReference>
<dbReference type="Gene3D" id="2.60.120.260">
    <property type="entry name" value="Galactose-binding domain-like"/>
    <property type="match status" value="2"/>
</dbReference>
<gene>
    <name evidence="2" type="ORF">C5B42_03175</name>
</gene>
<name>A0A317JNU3_9BACT</name>
<evidence type="ECO:0000313" key="2">
    <source>
        <dbReference type="EMBL" id="PWU23406.1"/>
    </source>
</evidence>
<dbReference type="SUPFAM" id="SSF49899">
    <property type="entry name" value="Concanavalin A-like lectins/glucanases"/>
    <property type="match status" value="1"/>
</dbReference>
<evidence type="ECO:0000313" key="3">
    <source>
        <dbReference type="Proteomes" id="UP000246104"/>
    </source>
</evidence>
<dbReference type="InterPro" id="IPR008979">
    <property type="entry name" value="Galactose-bd-like_sf"/>
</dbReference>
<dbReference type="AlphaFoldDB" id="A0A317JNU3"/>
<dbReference type="InterPro" id="IPR018765">
    <property type="entry name" value="DUF2341"/>
</dbReference>
<dbReference type="Proteomes" id="UP000246104">
    <property type="component" value="Unassembled WGS sequence"/>
</dbReference>
<sequence length="755" mass="79399">MAQRPFFLLALLVLVVFGTVAFLATRHPGNVEAAWFDNNWRFRERIALTNTSGSDQTNWQTKITFDTATPITAGKMLSSCNDIRFTSIVGKTLPYWIEPGTCNSSSTIIWVKVDSIPNGGGQIYIYYGNPSAASANYKTSDVFIRDLTGDSAVWPLQDSTSTQSYASVNNPAVNIGSRNVVLNSTPTSSTSWTLNANWAFANNLFTHTTGATNTVTQALAAATSGKAYSITYTVSGMTAGTITVSMGASGTARSANGTYTESIVSTSTTLTFTPTSTFDGSISNFSVTQVNIPPSGGTATQLLTDGNMEAAGTSAWTGSGLSKGTTTPHSGSQYLHISTNSALGASQTILTVGQVYRVYGYARSGDGVGQPIVLGINNFGTTSTTWQPFDLTFVATSTTITFAHTNSGASTVSVDFDDVTVALDTNIRSDSILSTLDGNMEQSGTSYWTAGNSATLSKDSGSPHTGTQDLKVARNGVNNPYASQTGVMISGRTYHVTGFLKSDGNATPTVSAGTTTEFTGTTSTSYQSVDITFVAPSTNDLRLGATTSTGTQFAQFDDFVVQEVDPLVGQTGNNGANVTIGAASGGHLANAYSFNGTNNYVNIYSSDLNSAFNPSEGTVVAWAKVSGSGVWTDGTSRYALQLQADANNLIYMRRTTTNNQLQFVYESGGTVNQVLDTSLGGSTGWFQVVITWSKSNNQMKAYINGAQVGSTQTGLGTWVGNLNTGATRTVIGASDNVVNNPWSGLINDVHVYSRA</sequence>
<dbReference type="Pfam" id="PF10102">
    <property type="entry name" value="DUF2341"/>
    <property type="match status" value="1"/>
</dbReference>
<protein>
    <recommendedName>
        <fullName evidence="1">DUF2341 domain-containing protein</fullName>
    </recommendedName>
</protein>
<proteinExistence type="predicted"/>
<accession>A0A317JNU3</accession>
<dbReference type="SUPFAM" id="SSF49785">
    <property type="entry name" value="Galactose-binding domain-like"/>
    <property type="match status" value="1"/>
</dbReference>
<dbReference type="EMBL" id="PSRQ01000035">
    <property type="protein sequence ID" value="PWU23406.1"/>
    <property type="molecule type" value="Genomic_DNA"/>
</dbReference>
<organism evidence="2 3">
    <name type="scientific">Candidatus Cerribacteria bacterium 'Amazon FNV 2010 28 9'</name>
    <dbReference type="NCBI Taxonomy" id="2081795"/>
    <lineage>
        <taxon>Bacteria</taxon>
        <taxon>Candidatus Cerribacteria</taxon>
    </lineage>
</organism>
<evidence type="ECO:0000259" key="1">
    <source>
        <dbReference type="Pfam" id="PF10102"/>
    </source>
</evidence>
<reference evidence="2 3" key="1">
    <citation type="submission" date="2018-02" db="EMBL/GenBank/DDBJ databases">
        <title>Genomic Reconstructions from Amazon Rainforest and Pasture Soil Reveal Novel Insights into the Physiology of Candidate Phyla in Tropical Sites.</title>
        <authorList>
            <person name="Kroeger M.E."/>
            <person name="Delmont T."/>
            <person name="Eren A.M."/>
            <person name="Guo J."/>
            <person name="Meyer K.M."/>
            <person name="Khan K."/>
            <person name="Rodrigues J.L.M."/>
            <person name="Bohannan B.J.M."/>
            <person name="Tringe S."/>
            <person name="Borges C.D."/>
            <person name="Tiedje J."/>
            <person name="Tsai S.M."/>
            <person name="Nusslein K."/>
        </authorList>
    </citation>
    <scope>NUCLEOTIDE SEQUENCE [LARGE SCALE GENOMIC DNA]</scope>
    <source>
        <strain evidence="2">Amazon FNV 2010 28 9</strain>
    </source>
</reference>